<evidence type="ECO:0000313" key="3">
    <source>
        <dbReference type="Proteomes" id="UP000592820"/>
    </source>
</evidence>
<comment type="caution">
    <text evidence="2">The sequence shown here is derived from an EMBL/GenBank/DDBJ whole genome shotgun (WGS) entry which is preliminary data.</text>
</comment>
<feature type="region of interest" description="Disordered" evidence="1">
    <location>
        <begin position="21"/>
        <end position="49"/>
    </location>
</feature>
<sequence length="141" mass="14216">MITVAGGIVVFCSEAFEALPGDPEFGSDAEPELSPEVEPDVSAGPVPFDGAGDEPFATVVALPVEGAILAVVVPVVPVVPVEAAMPELAVPVEGDAAVLDGLAELPVEELPASVVPLLPPPPPPHALNTTVPPSAVRQPRN</sequence>
<evidence type="ECO:0000313" key="2">
    <source>
        <dbReference type="EMBL" id="MBB5403450.1"/>
    </source>
</evidence>
<dbReference type="EMBL" id="JACHDE010000013">
    <property type="protein sequence ID" value="MBB5403450.1"/>
    <property type="molecule type" value="Genomic_DNA"/>
</dbReference>
<protein>
    <submittedName>
        <fullName evidence="2">Uncharacterized protein</fullName>
    </submittedName>
</protein>
<feature type="compositionally biased region" description="Acidic residues" evidence="1">
    <location>
        <begin position="25"/>
        <end position="39"/>
    </location>
</feature>
<evidence type="ECO:0000256" key="1">
    <source>
        <dbReference type="SAM" id="MobiDB-lite"/>
    </source>
</evidence>
<name>A0A7W8LB64_9BURK</name>
<proteinExistence type="predicted"/>
<dbReference type="Proteomes" id="UP000592820">
    <property type="component" value="Unassembled WGS sequence"/>
</dbReference>
<dbReference type="AlphaFoldDB" id="A0A7W8LB64"/>
<gene>
    <name evidence="2" type="ORF">HDG41_005538</name>
</gene>
<reference evidence="2 3" key="1">
    <citation type="submission" date="2020-08" db="EMBL/GenBank/DDBJ databases">
        <title>Genomic Encyclopedia of Type Strains, Phase IV (KMG-V): Genome sequencing to study the core and pangenomes of soil and plant-associated prokaryotes.</title>
        <authorList>
            <person name="Whitman W."/>
        </authorList>
    </citation>
    <scope>NUCLEOTIDE SEQUENCE [LARGE SCALE GENOMIC DNA]</scope>
    <source>
        <strain evidence="2 3">JPY162</strain>
    </source>
</reference>
<accession>A0A7W8LB64</accession>
<organism evidence="2 3">
    <name type="scientific">Paraburkholderia youngii</name>
    <dbReference type="NCBI Taxonomy" id="2782701"/>
    <lineage>
        <taxon>Bacteria</taxon>
        <taxon>Pseudomonadati</taxon>
        <taxon>Pseudomonadota</taxon>
        <taxon>Betaproteobacteria</taxon>
        <taxon>Burkholderiales</taxon>
        <taxon>Burkholderiaceae</taxon>
        <taxon>Paraburkholderia</taxon>
    </lineage>
</organism>
<feature type="region of interest" description="Disordered" evidence="1">
    <location>
        <begin position="116"/>
        <end position="141"/>
    </location>
</feature>